<feature type="compositionally biased region" description="Acidic residues" evidence="7">
    <location>
        <begin position="835"/>
        <end position="844"/>
    </location>
</feature>
<dbReference type="CDD" id="cd24094">
    <property type="entry name" value="ASKHA_NBD_HSP70_ScSse"/>
    <property type="match status" value="1"/>
</dbReference>
<evidence type="ECO:0000256" key="4">
    <source>
        <dbReference type="ARBA" id="ARBA00022741"/>
    </source>
</evidence>
<accession>M9LYT6</accession>
<reference evidence="9" key="1">
    <citation type="journal article" date="2013" name="Genome Announc.">
        <title>Genome sequence of the basidiomycetous yeast Pseudozyma antarctica T-34, a producer of the glycolipid biosurfactants mannosylerythritol lipids.</title>
        <authorList>
            <person name="Morita T."/>
            <person name="Koike H."/>
            <person name="Koyama Y."/>
            <person name="Hagiwara H."/>
            <person name="Ito E."/>
            <person name="Fukuoka T."/>
            <person name="Imura T."/>
            <person name="Machida M."/>
            <person name="Kitamoto D."/>
        </authorList>
    </citation>
    <scope>NUCLEOTIDE SEQUENCE [LARGE SCALE GENOMIC DNA]</scope>
    <source>
        <strain evidence="9">T-34</strain>
    </source>
</reference>
<dbReference type="SUPFAM" id="SSF100934">
    <property type="entry name" value="Heat shock protein 70kD (HSP70), C-terminal subdomain"/>
    <property type="match status" value="2"/>
</dbReference>
<dbReference type="SUPFAM" id="SSF100920">
    <property type="entry name" value="Heat shock protein 70kD (HSP70), peptide-binding domain"/>
    <property type="match status" value="1"/>
</dbReference>
<dbReference type="FunFam" id="1.20.1270.10:FF:000002">
    <property type="entry name" value="Heat shock 70 kDa protein 4"/>
    <property type="match status" value="1"/>
</dbReference>
<dbReference type="SUPFAM" id="SSF53067">
    <property type="entry name" value="Actin-like ATPase domain"/>
    <property type="match status" value="2"/>
</dbReference>
<feature type="compositionally biased region" description="Basic and acidic residues" evidence="7">
    <location>
        <begin position="924"/>
        <end position="943"/>
    </location>
</feature>
<dbReference type="Gene3D" id="3.30.420.40">
    <property type="match status" value="2"/>
</dbReference>
<dbReference type="PANTHER" id="PTHR45639">
    <property type="entry name" value="HSC70CB, ISOFORM G-RELATED"/>
    <property type="match status" value="1"/>
</dbReference>
<dbReference type="Gene3D" id="2.60.34.10">
    <property type="entry name" value="Substrate Binding Domain Of DNAk, Chain A, domain 1"/>
    <property type="match status" value="1"/>
</dbReference>
<evidence type="ECO:0000256" key="6">
    <source>
        <dbReference type="ARBA" id="ARBA00023016"/>
    </source>
</evidence>
<keyword evidence="4" id="KW-0547">Nucleotide-binding</keyword>
<dbReference type="Gene3D" id="3.90.640.10">
    <property type="entry name" value="Actin, Chain A, domain 4"/>
    <property type="match status" value="1"/>
</dbReference>
<evidence type="ECO:0000256" key="5">
    <source>
        <dbReference type="ARBA" id="ARBA00022840"/>
    </source>
</evidence>
<dbReference type="InterPro" id="IPR029048">
    <property type="entry name" value="HSP70_C_sf"/>
</dbReference>
<feature type="region of interest" description="Disordered" evidence="7">
    <location>
        <begin position="799"/>
        <end position="950"/>
    </location>
</feature>
<dbReference type="InterPro" id="IPR043129">
    <property type="entry name" value="ATPase_NBD"/>
</dbReference>
<keyword evidence="3" id="KW-0963">Cytoplasm</keyword>
<evidence type="ECO:0000313" key="8">
    <source>
        <dbReference type="EMBL" id="GAC72350.1"/>
    </source>
</evidence>
<dbReference type="OrthoDB" id="434160at2759"/>
<dbReference type="GO" id="GO:0005634">
    <property type="term" value="C:nucleus"/>
    <property type="evidence" value="ECO:0007669"/>
    <property type="project" value="TreeGrafter"/>
</dbReference>
<dbReference type="FunFam" id="3.30.30.30:FF:000002">
    <property type="entry name" value="Heat shock 70 kDa protein 4"/>
    <property type="match status" value="1"/>
</dbReference>
<dbReference type="GO" id="GO:0140662">
    <property type="term" value="F:ATP-dependent protein folding chaperone"/>
    <property type="evidence" value="ECO:0007669"/>
    <property type="project" value="InterPro"/>
</dbReference>
<dbReference type="GO" id="GO:0005829">
    <property type="term" value="C:cytosol"/>
    <property type="evidence" value="ECO:0007669"/>
    <property type="project" value="TreeGrafter"/>
</dbReference>
<evidence type="ECO:0000256" key="3">
    <source>
        <dbReference type="ARBA" id="ARBA00022490"/>
    </source>
</evidence>
<keyword evidence="6" id="KW-0346">Stress response</keyword>
<dbReference type="FunFam" id="2.60.34.10:FF:000011">
    <property type="entry name" value="Heat shock protein hsp88"/>
    <property type="match status" value="1"/>
</dbReference>
<dbReference type="AlphaFoldDB" id="M9LYT6"/>
<dbReference type="Proteomes" id="UP000011976">
    <property type="component" value="Unassembled WGS sequence"/>
</dbReference>
<keyword evidence="5" id="KW-0067">ATP-binding</keyword>
<proteinExistence type="inferred from homology"/>
<dbReference type="InterPro" id="IPR013126">
    <property type="entry name" value="Hsp_70_fam"/>
</dbReference>
<dbReference type="InterPro" id="IPR029047">
    <property type="entry name" value="HSP70_peptide-bd_sf"/>
</dbReference>
<dbReference type="Pfam" id="PF00012">
    <property type="entry name" value="HSP70"/>
    <property type="match status" value="1"/>
</dbReference>
<dbReference type="FunFam" id="3.90.640.10:FF:000004">
    <property type="entry name" value="Heat shock 70 kDa protein 4"/>
    <property type="match status" value="1"/>
</dbReference>
<evidence type="ECO:0000256" key="2">
    <source>
        <dbReference type="ARBA" id="ARBA00007381"/>
    </source>
</evidence>
<dbReference type="Gene3D" id="3.30.30.30">
    <property type="match status" value="1"/>
</dbReference>
<dbReference type="InterPro" id="IPR018181">
    <property type="entry name" value="Heat_shock_70_CS"/>
</dbReference>
<feature type="compositionally biased region" description="Low complexity" evidence="7">
    <location>
        <begin position="891"/>
        <end position="908"/>
    </location>
</feature>
<dbReference type="Gene3D" id="1.20.1270.10">
    <property type="match status" value="1"/>
</dbReference>
<evidence type="ECO:0000256" key="7">
    <source>
        <dbReference type="SAM" id="MobiDB-lite"/>
    </source>
</evidence>
<sequence>MSLSRSLAPLQHCQHGARYFSRLAVFVELDSSRKKNMSSVVGIDVGNASSKIGVARARGVDVIANEVSNRATPSLVSFGQKARALGEAAATAQTSNFKNTIGSLKRLVGRTFQDPEVQKVEKNFINAELVDAKGEVGVKVRLAGEEQTFSATQLLAMYLVKLRDTTSKELGGAGVSDVVLSTPLWFTDAQRRAYLDAAEIAGLNPLRLLNDTTATALGYGITKTDLPEADNPRNVVFCDIGHSSYQVAVVSFSKGQLTVLGTAADRNFGGRDFDRALLQHFAEEFKGKYKIDVLSSPKATFRLAAGCERLKKVLSANALAPLNVENLMEDIDASSQLKREEFEQLISPLLERINVPLEAALAQSGLSKDQIHSIEMVGGSSRVPALKERISAFFGKPLSFTSNQDEAVARGCTLACAVLSPVFKVREFSIHDATPYSIKVTWDKAADVPDEDTELVVFQPNNPIPSTKILTFYRKENFDLEAHYAAPDQIPEGINPWIGKFSIKGVTPNAEGDHSIVKVKARLNLHGVLNFESAYTVEEVEKEEEVPVAADPAAMDTDGDKDAAAPKTEVRKVKKLQRKADLSIVSGFTGGKDASVVSEMKEVEGQLYSNDKLVIDTEDRKNALEEMIYDQRSKLDDRYKLFVTAEEKEKYLAALNAQEEWLYSDEGEDATKSAYVERIDSLQKIGGPIQFREKEFQERPRAASALREAINKYMEMAQGGDEAYSHISEDDKQKVIEKCATVAKWLDDGLYKQSELPKNADPKIVSADMLKKKDEVIYFCHPMYVYSSRSLPVSSAASSSAAKSTDMTTSTSRASSSSGTSGMGTDHPVLSVDPGAEEPSEGEESCVSSADSASAGLRLPSELSDFEVGPLGPDSGCGVTSGNARVRPRSETPSSGSSRARSSEASMSKIKPRVDTTQAPTPAKEGKKEAEADKNAEADKADGPGEMDVD</sequence>
<name>M9LYT6_PSEA3</name>
<dbReference type="GO" id="GO:0005524">
    <property type="term" value="F:ATP binding"/>
    <property type="evidence" value="ECO:0007669"/>
    <property type="project" value="UniProtKB-KW"/>
</dbReference>
<comment type="similarity">
    <text evidence="2">Belongs to the heat shock protein 70 family.</text>
</comment>
<gene>
    <name evidence="8" type="ORF">PANT_7d00060</name>
</gene>
<evidence type="ECO:0000256" key="1">
    <source>
        <dbReference type="ARBA" id="ARBA00004496"/>
    </source>
</evidence>
<dbReference type="PANTHER" id="PTHR45639:SF4">
    <property type="entry name" value="HSC70CB, ISOFORM G"/>
    <property type="match status" value="1"/>
</dbReference>
<dbReference type="PRINTS" id="PR00301">
    <property type="entry name" value="HEATSHOCK70"/>
</dbReference>
<dbReference type="STRING" id="1151754.M9LYT6"/>
<protein>
    <submittedName>
        <fullName evidence="8">Molecular chaperones HSP105/HSP110/SSE1</fullName>
    </submittedName>
</protein>
<dbReference type="EMBL" id="DF196773">
    <property type="protein sequence ID" value="GAC72350.1"/>
    <property type="molecule type" value="Genomic_DNA"/>
</dbReference>
<feature type="compositionally biased region" description="Low complexity" evidence="7">
    <location>
        <begin position="799"/>
        <end position="826"/>
    </location>
</feature>
<organism evidence="8 9">
    <name type="scientific">Pseudozyma antarctica (strain T-34)</name>
    <name type="common">Yeast</name>
    <name type="synonym">Candida antarctica</name>
    <dbReference type="NCBI Taxonomy" id="1151754"/>
    <lineage>
        <taxon>Eukaryota</taxon>
        <taxon>Fungi</taxon>
        <taxon>Dikarya</taxon>
        <taxon>Basidiomycota</taxon>
        <taxon>Ustilaginomycotina</taxon>
        <taxon>Ustilaginomycetes</taxon>
        <taxon>Ustilaginales</taxon>
        <taxon>Ustilaginaceae</taxon>
        <taxon>Moesziomyces</taxon>
    </lineage>
</organism>
<evidence type="ECO:0000313" key="9">
    <source>
        <dbReference type="Proteomes" id="UP000011976"/>
    </source>
</evidence>
<dbReference type="PROSITE" id="PS01036">
    <property type="entry name" value="HSP70_3"/>
    <property type="match status" value="1"/>
</dbReference>
<comment type="subcellular location">
    <subcellularLocation>
        <location evidence="1">Cytoplasm</location>
    </subcellularLocation>
</comment>